<evidence type="ECO:0000313" key="3">
    <source>
        <dbReference type="Proteomes" id="UP001276564"/>
    </source>
</evidence>
<accession>A0ABU5ANJ9</accession>
<keyword evidence="3" id="KW-1185">Reference proteome</keyword>
<feature type="transmembrane region" description="Helical" evidence="1">
    <location>
        <begin position="21"/>
        <end position="42"/>
    </location>
</feature>
<comment type="caution">
    <text evidence="2">The sequence shown here is derived from an EMBL/GenBank/DDBJ whole genome shotgun (WGS) entry which is preliminary data.</text>
</comment>
<dbReference type="Proteomes" id="UP001276564">
    <property type="component" value="Unassembled WGS sequence"/>
</dbReference>
<organism evidence="2 3">
    <name type="scientific">Mesorhizobium abyssinicae</name>
    <dbReference type="NCBI Taxonomy" id="1209958"/>
    <lineage>
        <taxon>Bacteria</taxon>
        <taxon>Pseudomonadati</taxon>
        <taxon>Pseudomonadota</taxon>
        <taxon>Alphaproteobacteria</taxon>
        <taxon>Hyphomicrobiales</taxon>
        <taxon>Phyllobacteriaceae</taxon>
        <taxon>Mesorhizobium</taxon>
    </lineage>
</organism>
<reference evidence="2 3" key="1">
    <citation type="submission" date="2023-08" db="EMBL/GenBank/DDBJ databases">
        <title>Implementing the SeqCode for naming new Mesorhizobium species isolated from Vachellia karroo root nodules.</title>
        <authorList>
            <person name="Van Lill M."/>
        </authorList>
    </citation>
    <scope>NUCLEOTIDE SEQUENCE [LARGE SCALE GENOMIC DNA]</scope>
    <source>
        <strain evidence="2 3">VK4B</strain>
    </source>
</reference>
<keyword evidence="1" id="KW-1133">Transmembrane helix</keyword>
<dbReference type="EMBL" id="JAVIIP010000006">
    <property type="protein sequence ID" value="MDX8538804.1"/>
    <property type="molecule type" value="Genomic_DNA"/>
</dbReference>
<protein>
    <submittedName>
        <fullName evidence="2">Uncharacterized protein</fullName>
    </submittedName>
</protein>
<evidence type="ECO:0000256" key="1">
    <source>
        <dbReference type="SAM" id="Phobius"/>
    </source>
</evidence>
<dbReference type="RefSeq" id="WP_320320657.1">
    <property type="nucleotide sequence ID" value="NZ_JAVIIP010000006.1"/>
</dbReference>
<proteinExistence type="predicted"/>
<sequence>MAILYLKNPDDRQSRLSYKSAMTVQISQVVGAIILGVIGILAYRWFGLVAIVIVGGVGFPALMAVVYYQADLETRKGRGWNWLKDMGF</sequence>
<keyword evidence="1" id="KW-0472">Membrane</keyword>
<feature type="transmembrane region" description="Helical" evidence="1">
    <location>
        <begin position="48"/>
        <end position="68"/>
    </location>
</feature>
<name>A0ABU5ANJ9_9HYPH</name>
<gene>
    <name evidence="2" type="ORF">RFM23_14370</name>
</gene>
<keyword evidence="1" id="KW-0812">Transmembrane</keyword>
<evidence type="ECO:0000313" key="2">
    <source>
        <dbReference type="EMBL" id="MDX8538804.1"/>
    </source>
</evidence>